<evidence type="ECO:0000313" key="2">
    <source>
        <dbReference type="EMBL" id="KHF39872.1"/>
    </source>
</evidence>
<protein>
    <recommendedName>
        <fullName evidence="1">Core domain-containing protein</fullName>
    </recommendedName>
</protein>
<reference evidence="2 3" key="1">
    <citation type="submission" date="2014-09" db="EMBL/GenBank/DDBJ databases">
        <title>Genome sequencing and annotation of Bacillus Okhensis strain Kh10-101T.</title>
        <authorList>
            <person name="Prakash J.S."/>
        </authorList>
    </citation>
    <scope>NUCLEOTIDE SEQUENCE [LARGE SCALE GENOMIC DNA]</scope>
    <source>
        <strain evidence="3">Kh10-101T</strain>
    </source>
</reference>
<keyword evidence="3" id="KW-1185">Reference proteome</keyword>
<dbReference type="OrthoDB" id="1645729at2"/>
<accession>A0A0B0IGB4</accession>
<proteinExistence type="predicted"/>
<dbReference type="Gene3D" id="2.60.300.12">
    <property type="entry name" value="HesB-like domain"/>
    <property type="match status" value="1"/>
</dbReference>
<name>A0A0B0IGB4_9BACI</name>
<feature type="domain" description="Core" evidence="1">
    <location>
        <begin position="1"/>
        <end position="92"/>
    </location>
</feature>
<dbReference type="Pfam" id="PF01521">
    <property type="entry name" value="Fe-S_biosyn"/>
    <property type="match status" value="1"/>
</dbReference>
<dbReference type="RefSeq" id="WP_034629353.1">
    <property type="nucleotide sequence ID" value="NZ_JRJU01000014.1"/>
</dbReference>
<sequence>MHLTITDSAVSLYIKEIPLIQGDSLRLFVRVGGVGSGGFSVGVIKEQPTPTSYQVTKQGITFFVNNDDFWYLDGMTIDYDEDLGYLHFSNPKFEQLDHPENK</sequence>
<dbReference type="SUPFAM" id="SSF89360">
    <property type="entry name" value="HesB-like domain"/>
    <property type="match status" value="1"/>
</dbReference>
<dbReference type="eggNOG" id="COG4841">
    <property type="taxonomic scope" value="Bacteria"/>
</dbReference>
<dbReference type="EMBL" id="JRJU01000014">
    <property type="protein sequence ID" value="KHF39872.1"/>
    <property type="molecule type" value="Genomic_DNA"/>
</dbReference>
<dbReference type="InterPro" id="IPR035903">
    <property type="entry name" value="HesB-like_dom_sf"/>
</dbReference>
<gene>
    <name evidence="2" type="ORF">LQ50_12460</name>
</gene>
<dbReference type="InterPro" id="IPR000361">
    <property type="entry name" value="ATAP_core_dom"/>
</dbReference>
<evidence type="ECO:0000313" key="3">
    <source>
        <dbReference type="Proteomes" id="UP000030832"/>
    </source>
</evidence>
<dbReference type="AlphaFoldDB" id="A0A0B0IGB4"/>
<dbReference type="STRING" id="333138.LQ50_12460"/>
<comment type="caution">
    <text evidence="2">The sequence shown here is derived from an EMBL/GenBank/DDBJ whole genome shotgun (WGS) entry which is preliminary data.</text>
</comment>
<organism evidence="2 3">
    <name type="scientific">Halalkalibacter okhensis</name>
    <dbReference type="NCBI Taxonomy" id="333138"/>
    <lineage>
        <taxon>Bacteria</taxon>
        <taxon>Bacillati</taxon>
        <taxon>Bacillota</taxon>
        <taxon>Bacilli</taxon>
        <taxon>Bacillales</taxon>
        <taxon>Bacillaceae</taxon>
        <taxon>Halalkalibacter</taxon>
    </lineage>
</organism>
<evidence type="ECO:0000259" key="1">
    <source>
        <dbReference type="Pfam" id="PF01521"/>
    </source>
</evidence>
<dbReference type="Proteomes" id="UP000030832">
    <property type="component" value="Unassembled WGS sequence"/>
</dbReference>